<dbReference type="AlphaFoldDB" id="A0A2C9D6E6"/>
<name>A0A2C9D6E6_9HYPH</name>
<evidence type="ECO:0000313" key="6">
    <source>
        <dbReference type="Proteomes" id="UP000223606"/>
    </source>
</evidence>
<sequence>MAQTSNGKEKQVVNEGGEIDVNAKPHSILDMIRIARAKRELAEKENGGAEEAGKKTVAEKTVAKKSAKRTRAASGSAKVAEKAEKKVAETSVKTVSRKLDKGGLKALIRKHAIEKGVPVEFAEAVVQVESSFNPRARSRAGAVGLMQIKPSTARGLGFKGPASKLYDPNVNLHWGMTYLAGAYRLAGGDTCGAVLRYNAGHYAKRMTKGVRSYCAKVHRYVASL</sequence>
<protein>
    <submittedName>
        <fullName evidence="5">Soluble lytic murein transglycosylase</fullName>
        <ecNumber evidence="5">4.2.2.-</ecNumber>
    </submittedName>
</protein>
<dbReference type="KEGG" id="hdi:HDIA_2198"/>
<gene>
    <name evidence="5" type="primary">slt_2</name>
    <name evidence="5" type="ORF">HDIA_2198</name>
</gene>
<dbReference type="GO" id="GO:0016020">
    <property type="term" value="C:membrane"/>
    <property type="evidence" value="ECO:0007669"/>
    <property type="project" value="InterPro"/>
</dbReference>
<keyword evidence="5" id="KW-0456">Lyase</keyword>
<dbReference type="PROSITE" id="PS00922">
    <property type="entry name" value="TRANSGLYCOSYLASE"/>
    <property type="match status" value="1"/>
</dbReference>
<dbReference type="PANTHER" id="PTHR37423">
    <property type="entry name" value="SOLUBLE LYTIC MUREIN TRANSGLYCOSYLASE-RELATED"/>
    <property type="match status" value="1"/>
</dbReference>
<dbReference type="InterPro" id="IPR023346">
    <property type="entry name" value="Lysozyme-like_dom_sf"/>
</dbReference>
<organism evidence="5 6">
    <name type="scientific">Hartmannibacter diazotrophicus</name>
    <dbReference type="NCBI Taxonomy" id="1482074"/>
    <lineage>
        <taxon>Bacteria</taxon>
        <taxon>Pseudomonadati</taxon>
        <taxon>Pseudomonadota</taxon>
        <taxon>Alphaproteobacteria</taxon>
        <taxon>Hyphomicrobiales</taxon>
        <taxon>Pleomorphomonadaceae</taxon>
        <taxon>Hartmannibacter</taxon>
    </lineage>
</organism>
<dbReference type="Proteomes" id="UP000223606">
    <property type="component" value="Chromosome 1"/>
</dbReference>
<feature type="region of interest" description="Disordered" evidence="3">
    <location>
        <begin position="40"/>
        <end position="77"/>
    </location>
</feature>
<dbReference type="PANTHER" id="PTHR37423:SF2">
    <property type="entry name" value="MEMBRANE-BOUND LYTIC MUREIN TRANSGLYCOSYLASE C"/>
    <property type="match status" value="1"/>
</dbReference>
<dbReference type="Pfam" id="PF01464">
    <property type="entry name" value="SLT"/>
    <property type="match status" value="1"/>
</dbReference>
<proteinExistence type="inferred from homology"/>
<dbReference type="Gene3D" id="1.10.530.10">
    <property type="match status" value="1"/>
</dbReference>
<dbReference type="InterPro" id="IPR008258">
    <property type="entry name" value="Transglycosylase_SLT_dom_1"/>
</dbReference>
<feature type="compositionally biased region" description="Basic and acidic residues" evidence="3">
    <location>
        <begin position="40"/>
        <end position="62"/>
    </location>
</feature>
<dbReference type="GO" id="GO:0008933">
    <property type="term" value="F:peptidoglycan lytic transglycosylase activity"/>
    <property type="evidence" value="ECO:0007669"/>
    <property type="project" value="InterPro"/>
</dbReference>
<dbReference type="EMBL" id="LT960614">
    <property type="protein sequence ID" value="SON55739.1"/>
    <property type="molecule type" value="Genomic_DNA"/>
</dbReference>
<dbReference type="InterPro" id="IPR000189">
    <property type="entry name" value="Transglyc_AS"/>
</dbReference>
<keyword evidence="6" id="KW-1185">Reference proteome</keyword>
<dbReference type="SUPFAM" id="SSF53955">
    <property type="entry name" value="Lysozyme-like"/>
    <property type="match status" value="1"/>
</dbReference>
<dbReference type="GO" id="GO:0000270">
    <property type="term" value="P:peptidoglycan metabolic process"/>
    <property type="evidence" value="ECO:0007669"/>
    <property type="project" value="InterPro"/>
</dbReference>
<comment type="similarity">
    <text evidence="1">Belongs to the transglycosylase Slt family.</text>
</comment>
<evidence type="ECO:0000256" key="3">
    <source>
        <dbReference type="SAM" id="MobiDB-lite"/>
    </source>
</evidence>
<comment type="similarity">
    <text evidence="2">Belongs to the virb1 family.</text>
</comment>
<accession>A0A2C9D6E6</accession>
<evidence type="ECO:0000256" key="2">
    <source>
        <dbReference type="ARBA" id="ARBA00009387"/>
    </source>
</evidence>
<evidence type="ECO:0000259" key="4">
    <source>
        <dbReference type="Pfam" id="PF01464"/>
    </source>
</evidence>
<reference evidence="6" key="1">
    <citation type="submission" date="2017-09" db="EMBL/GenBank/DDBJ databases">
        <title>Genome sequence of Nannocystis excedens DSM 71.</title>
        <authorList>
            <person name="Blom J."/>
        </authorList>
    </citation>
    <scope>NUCLEOTIDE SEQUENCE [LARGE SCALE GENOMIC DNA]</scope>
    <source>
        <strain evidence="6">type strain: E19</strain>
    </source>
</reference>
<dbReference type="EC" id="4.2.2.-" evidence="5"/>
<evidence type="ECO:0000313" key="5">
    <source>
        <dbReference type="EMBL" id="SON55739.1"/>
    </source>
</evidence>
<feature type="domain" description="Transglycosylase SLT" evidence="4">
    <location>
        <begin position="107"/>
        <end position="207"/>
    </location>
</feature>
<evidence type="ECO:0000256" key="1">
    <source>
        <dbReference type="ARBA" id="ARBA00007734"/>
    </source>
</evidence>